<dbReference type="GO" id="GO:0016020">
    <property type="term" value="C:membrane"/>
    <property type="evidence" value="ECO:0007669"/>
    <property type="project" value="TreeGrafter"/>
</dbReference>
<dbReference type="GO" id="GO:0070205">
    <property type="term" value="F:2-succinyl-6-hydroxy-2,4-cyclohexadiene-1-carboxylate synthase activity"/>
    <property type="evidence" value="ECO:0007669"/>
    <property type="project" value="UniProtKB-EC"/>
</dbReference>
<dbReference type="PANTHER" id="PTHR43798:SF33">
    <property type="entry name" value="HYDROLASE, PUTATIVE (AFU_ORTHOLOGUE AFUA_2G14860)-RELATED"/>
    <property type="match status" value="1"/>
</dbReference>
<dbReference type="InterPro" id="IPR029058">
    <property type="entry name" value="AB_hydrolase_fold"/>
</dbReference>
<dbReference type="PRINTS" id="PR00111">
    <property type="entry name" value="ABHYDROLASE"/>
</dbReference>
<dbReference type="SUPFAM" id="SSF53474">
    <property type="entry name" value="alpha/beta-Hydrolases"/>
    <property type="match status" value="1"/>
</dbReference>
<feature type="domain" description="AB hydrolase-1" evidence="1">
    <location>
        <begin position="76"/>
        <end position="178"/>
    </location>
</feature>
<sequence>MDKVGTVMAALISSLLTSCVAIPKKAVRVEDRLWIEKDYDRRLNLLRIDFRIERILTRFGHTQVLISGEANDKTSILLHAMGFNLTSWAPNIETLSRHYKVIAIDMIGDQGRSIVRRDYPENITEYSQLLNDIVDYFEINEVNIIGCSMGGWIGHGYAIEYPEKIQHLILISPAAGIPQKTKWMGILLKMLFTKDETKLKEVSRRLLGHFQASEDWLEYMAKTSKDPKGAKLGMPKEFSDEQLAKTGGKVLLLIGDSEYVYKSTDEVVNRARKTIPNITTKIIPNAGHLGAWDNPEFVNSEIISFIGIE</sequence>
<dbReference type="AlphaFoldDB" id="A0A7G9YJM9"/>
<protein>
    <submittedName>
        <fullName evidence="2">2-succinyl-6-hydroxy-2, 4-cyclohexadiene-1-carboxylate synthase</fullName>
        <ecNumber evidence="2">4.2.99.20</ecNumber>
    </submittedName>
</protein>
<accession>A0A7G9YJM9</accession>
<evidence type="ECO:0000313" key="2">
    <source>
        <dbReference type="EMBL" id="QNO48213.1"/>
    </source>
</evidence>
<dbReference type="InterPro" id="IPR000073">
    <property type="entry name" value="AB_hydrolase_1"/>
</dbReference>
<evidence type="ECO:0000259" key="1">
    <source>
        <dbReference type="Pfam" id="PF00561"/>
    </source>
</evidence>
<gene>
    <name evidence="2" type="primary">menH</name>
    <name evidence="2" type="ORF">PGANABGL_00027</name>
</gene>
<organism evidence="2">
    <name type="scientific">Candidatus Methanogaster sp. ANME-2c ERB4</name>
    <dbReference type="NCBI Taxonomy" id="2759911"/>
    <lineage>
        <taxon>Archaea</taxon>
        <taxon>Methanobacteriati</taxon>
        <taxon>Methanobacteriota</taxon>
        <taxon>Stenosarchaea group</taxon>
        <taxon>Methanomicrobia</taxon>
        <taxon>Methanosarcinales</taxon>
        <taxon>ANME-2 cluster</taxon>
        <taxon>Candidatus Methanogasteraceae</taxon>
        <taxon>Candidatus Methanogaster</taxon>
    </lineage>
</organism>
<dbReference type="Pfam" id="PF00561">
    <property type="entry name" value="Abhydrolase_1"/>
    <property type="match status" value="1"/>
</dbReference>
<reference evidence="2" key="1">
    <citation type="submission" date="2020-06" db="EMBL/GenBank/DDBJ databases">
        <title>Unique genomic features of the anaerobic methanotrophic archaea.</title>
        <authorList>
            <person name="Chadwick G.L."/>
            <person name="Skennerton C.T."/>
            <person name="Laso-Perez R."/>
            <person name="Leu A.O."/>
            <person name="Speth D.R."/>
            <person name="Yu H."/>
            <person name="Morgan-Lang C."/>
            <person name="Hatzenpichler R."/>
            <person name="Goudeau D."/>
            <person name="Malmstrom R."/>
            <person name="Brazelton W.J."/>
            <person name="Woyke T."/>
            <person name="Hallam S.J."/>
            <person name="Tyson G.W."/>
            <person name="Wegener G."/>
            <person name="Boetius A."/>
            <person name="Orphan V."/>
        </authorList>
    </citation>
    <scope>NUCLEOTIDE SEQUENCE</scope>
</reference>
<dbReference type="EC" id="4.2.99.20" evidence="2"/>
<name>A0A7G9YJM9_9EURY</name>
<proteinExistence type="predicted"/>
<dbReference type="InterPro" id="IPR050266">
    <property type="entry name" value="AB_hydrolase_sf"/>
</dbReference>
<dbReference type="EMBL" id="MT631314">
    <property type="protein sequence ID" value="QNO48213.1"/>
    <property type="molecule type" value="Genomic_DNA"/>
</dbReference>
<dbReference type="PROSITE" id="PS51257">
    <property type="entry name" value="PROKAR_LIPOPROTEIN"/>
    <property type="match status" value="1"/>
</dbReference>
<keyword evidence="2" id="KW-0456">Lyase</keyword>
<dbReference type="Gene3D" id="3.40.50.1820">
    <property type="entry name" value="alpha/beta hydrolase"/>
    <property type="match status" value="1"/>
</dbReference>
<dbReference type="PANTHER" id="PTHR43798">
    <property type="entry name" value="MONOACYLGLYCEROL LIPASE"/>
    <property type="match status" value="1"/>
</dbReference>